<keyword evidence="4 8" id="KW-0472">Membrane</keyword>
<sequence>SADTSSKVKVLSLNADIWTPSYFDVYARFNLTSGEVLSQFTVCYRLYATAFTTVKQHFSYFTHQDDLTFYHYKQNFNTYFLGKSQLKMLNSHNFSNHLPLRTWTHYCHVFDEGQYSIIVNGKIVLSNATVSLQDDSSSVALPLNGTLILGQEQDLPSGGYDSTQTFQGFIAQVNIWSRPLRAKEIEDIAKCKINLIGDVLSLDSDVVSIELKGGALLEEKKLQLFCDIKDKYVIFPEEYKIEDIRTFCSRVGGHIYLPQSQEKSQELYKTALNFSALSSNNYLIWLGATDEENEGVWKKFDSDEVITTFFPSGHRSGGKTQNCIYMHKTSGNWEDQRCKSLRESLAVCEDNTSKHLRLRGLCADAEEKTHFQFLDQYKNGKPIFHGSHGYIIYFNGSTSWYLHDTQLNSTVAETILPSGDQYPIGLQTWISRTSMCHVHQGSALVMSLSTCTDDEYMCQSGDCVPIAANCDLKDDCADLSDEDNCTVVKISSSYHKNRPPKNAKNETPLSLLPMVSIKRISKVDDVNEAISMELTITQIWNDSRLIFINLLNEKALNKLTKSEEDSLWQPQIVFANDILREVRLESTKIQVERTGSPQMIDFNDVYMDTTYNGSSGQLHKSELYDGSFHCSLDVFLYPFDSQRCTVVFESNIEKRMVVFVDPRIEYLGSVVLSSYIVSDFKATKIQPQNLFDQFQVEFTLQRRFSRIIIVVFVPSSMLLCIGLSTLFIRVQLTQVRLIVSLTTLLVLYTLSTQVSATLPTTAYIKMIDIWFFFCICLLFVIIIFHVFVEYLDKPVEVKMPTVTVSPTVTYLELSDVMSITSKSSIKNTLDNQNGKI</sequence>
<dbReference type="InterPro" id="IPR036719">
    <property type="entry name" value="Neuro-gated_channel_TM_sf"/>
</dbReference>
<keyword evidence="3 8" id="KW-1133">Transmembrane helix</keyword>
<dbReference type="Proteomes" id="UP001497623">
    <property type="component" value="Unassembled WGS sequence"/>
</dbReference>
<evidence type="ECO:0008006" key="13">
    <source>
        <dbReference type="Google" id="ProtNLM"/>
    </source>
</evidence>
<dbReference type="InterPro" id="IPR038050">
    <property type="entry name" value="Neuro_actylchol_rec"/>
</dbReference>
<dbReference type="SUPFAM" id="SSF49899">
    <property type="entry name" value="Concanavalin A-like lectins/glucanases"/>
    <property type="match status" value="1"/>
</dbReference>
<dbReference type="Gene3D" id="4.10.400.10">
    <property type="entry name" value="Low-density Lipoprotein Receptor"/>
    <property type="match status" value="1"/>
</dbReference>
<feature type="disulfide bond" evidence="6">
    <location>
        <begin position="470"/>
        <end position="485"/>
    </location>
</feature>
<evidence type="ECO:0000256" key="1">
    <source>
        <dbReference type="ARBA" id="ARBA00004141"/>
    </source>
</evidence>
<dbReference type="InterPro" id="IPR006201">
    <property type="entry name" value="Neur_channel"/>
</dbReference>
<dbReference type="InterPro" id="IPR023415">
    <property type="entry name" value="LDLR_class-A_CS"/>
</dbReference>
<dbReference type="SMART" id="SM00159">
    <property type="entry name" value="PTX"/>
    <property type="match status" value="1"/>
</dbReference>
<dbReference type="GO" id="GO:0004888">
    <property type="term" value="F:transmembrane signaling receptor activity"/>
    <property type="evidence" value="ECO:0007669"/>
    <property type="project" value="InterPro"/>
</dbReference>
<comment type="subcellular location">
    <subcellularLocation>
        <location evidence="1">Membrane</location>
        <topology evidence="1">Multi-pass membrane protein</topology>
    </subcellularLocation>
</comment>
<dbReference type="SUPFAM" id="SSF63712">
    <property type="entry name" value="Nicotinic receptor ligand binding domain-like"/>
    <property type="match status" value="1"/>
</dbReference>
<evidence type="ECO:0000313" key="11">
    <source>
        <dbReference type="EMBL" id="CAL4067806.1"/>
    </source>
</evidence>
<dbReference type="InterPro" id="IPR001759">
    <property type="entry name" value="PTX_dom"/>
</dbReference>
<evidence type="ECO:0000259" key="9">
    <source>
        <dbReference type="PROSITE" id="PS50041"/>
    </source>
</evidence>
<dbReference type="InterPro" id="IPR018000">
    <property type="entry name" value="Neurotransmitter_ion_chnl_CS"/>
</dbReference>
<dbReference type="Pfam" id="PF00059">
    <property type="entry name" value="Lectin_C"/>
    <property type="match status" value="1"/>
</dbReference>
<evidence type="ECO:0000259" key="10">
    <source>
        <dbReference type="PROSITE" id="PS51828"/>
    </source>
</evidence>
<dbReference type="EMBL" id="CAXKWB010002841">
    <property type="protein sequence ID" value="CAL4067806.1"/>
    <property type="molecule type" value="Genomic_DNA"/>
</dbReference>
<dbReference type="Gene3D" id="2.60.120.200">
    <property type="match status" value="1"/>
</dbReference>
<dbReference type="CDD" id="cd00112">
    <property type="entry name" value="LDLa"/>
    <property type="match status" value="1"/>
</dbReference>
<comment type="caution">
    <text evidence="7">Lacks conserved residue(s) required for the propagation of feature annotation.</text>
</comment>
<evidence type="ECO:0000256" key="8">
    <source>
        <dbReference type="SAM" id="Phobius"/>
    </source>
</evidence>
<dbReference type="PROSITE" id="PS51828">
    <property type="entry name" value="PTX_2"/>
    <property type="match status" value="1"/>
</dbReference>
<keyword evidence="2 8" id="KW-0812">Transmembrane</keyword>
<dbReference type="SMART" id="SM00192">
    <property type="entry name" value="LDLa"/>
    <property type="match status" value="1"/>
</dbReference>
<dbReference type="PANTHER" id="PTHR18945">
    <property type="entry name" value="NEUROTRANSMITTER GATED ION CHANNEL"/>
    <property type="match status" value="1"/>
</dbReference>
<dbReference type="AlphaFoldDB" id="A0AAV2Q3T6"/>
<feature type="non-terminal residue" evidence="11">
    <location>
        <position position="1"/>
    </location>
</feature>
<comment type="caution">
    <text evidence="11">The sequence shown here is derived from an EMBL/GenBank/DDBJ whole genome shotgun (WGS) entry which is preliminary data.</text>
</comment>
<gene>
    <name evidence="11" type="ORF">MNOR_LOCUS6754</name>
</gene>
<keyword evidence="12" id="KW-1185">Reference proteome</keyword>
<protein>
    <recommendedName>
        <fullName evidence="13">C-type lectin domain-containing protein</fullName>
    </recommendedName>
</protein>
<dbReference type="GO" id="GO:0016020">
    <property type="term" value="C:membrane"/>
    <property type="evidence" value="ECO:0007669"/>
    <property type="project" value="UniProtKB-SubCell"/>
</dbReference>
<dbReference type="SUPFAM" id="SSF57424">
    <property type="entry name" value="LDL receptor-like module"/>
    <property type="match status" value="1"/>
</dbReference>
<evidence type="ECO:0000256" key="6">
    <source>
        <dbReference type="PROSITE-ProRule" id="PRU00124"/>
    </source>
</evidence>
<accession>A0AAV2Q3T6</accession>
<feature type="domain" description="C-type lectin" evidence="9">
    <location>
        <begin position="232"/>
        <end position="338"/>
    </location>
</feature>
<feature type="domain" description="Pentraxin (PTX)" evidence="10">
    <location>
        <begin position="12"/>
        <end position="226"/>
    </location>
</feature>
<dbReference type="PROSITE" id="PS00236">
    <property type="entry name" value="NEUROTR_ION_CHANNEL"/>
    <property type="match status" value="1"/>
</dbReference>
<dbReference type="SUPFAM" id="SSF56436">
    <property type="entry name" value="C-type lectin-like"/>
    <property type="match status" value="1"/>
</dbReference>
<reference evidence="11 12" key="1">
    <citation type="submission" date="2024-05" db="EMBL/GenBank/DDBJ databases">
        <authorList>
            <person name="Wallberg A."/>
        </authorList>
    </citation>
    <scope>NUCLEOTIDE SEQUENCE [LARGE SCALE GENOMIC DNA]</scope>
</reference>
<dbReference type="InterPro" id="IPR016187">
    <property type="entry name" value="CTDL_fold"/>
</dbReference>
<feature type="disulfide bond" evidence="6">
    <location>
        <begin position="451"/>
        <end position="463"/>
    </location>
</feature>
<dbReference type="Pfam" id="PF00354">
    <property type="entry name" value="Pentaxin"/>
    <property type="match status" value="1"/>
</dbReference>
<dbReference type="PROSITE" id="PS50068">
    <property type="entry name" value="LDLRA_2"/>
    <property type="match status" value="1"/>
</dbReference>
<dbReference type="PROSITE" id="PS50041">
    <property type="entry name" value="C_TYPE_LECTIN_2"/>
    <property type="match status" value="1"/>
</dbReference>
<evidence type="ECO:0000256" key="2">
    <source>
        <dbReference type="ARBA" id="ARBA00022692"/>
    </source>
</evidence>
<feature type="disulfide bond" evidence="6">
    <location>
        <begin position="458"/>
        <end position="476"/>
    </location>
</feature>
<dbReference type="InterPro" id="IPR006202">
    <property type="entry name" value="Neur_chan_lig-bd"/>
</dbReference>
<feature type="non-terminal residue" evidence="11">
    <location>
        <position position="836"/>
    </location>
</feature>
<dbReference type="InterPro" id="IPR016186">
    <property type="entry name" value="C-type_lectin-like/link_sf"/>
</dbReference>
<organism evidence="11 12">
    <name type="scientific">Meganyctiphanes norvegica</name>
    <name type="common">Northern krill</name>
    <name type="synonym">Thysanopoda norvegica</name>
    <dbReference type="NCBI Taxonomy" id="48144"/>
    <lineage>
        <taxon>Eukaryota</taxon>
        <taxon>Metazoa</taxon>
        <taxon>Ecdysozoa</taxon>
        <taxon>Arthropoda</taxon>
        <taxon>Crustacea</taxon>
        <taxon>Multicrustacea</taxon>
        <taxon>Malacostraca</taxon>
        <taxon>Eumalacostraca</taxon>
        <taxon>Eucarida</taxon>
        <taxon>Euphausiacea</taxon>
        <taxon>Euphausiidae</taxon>
        <taxon>Meganyctiphanes</taxon>
    </lineage>
</organism>
<dbReference type="Gene3D" id="3.10.100.10">
    <property type="entry name" value="Mannose-Binding Protein A, subunit A"/>
    <property type="match status" value="1"/>
</dbReference>
<dbReference type="InterPro" id="IPR036055">
    <property type="entry name" value="LDL_receptor-like_sf"/>
</dbReference>
<evidence type="ECO:0000256" key="5">
    <source>
        <dbReference type="ARBA" id="ARBA00023157"/>
    </source>
</evidence>
<dbReference type="SUPFAM" id="SSF90112">
    <property type="entry name" value="Neurotransmitter-gated ion-channel transmembrane pore"/>
    <property type="match status" value="1"/>
</dbReference>
<dbReference type="InterPro" id="IPR002172">
    <property type="entry name" value="LDrepeatLR_classA_rpt"/>
</dbReference>
<dbReference type="Gene3D" id="2.70.170.10">
    <property type="entry name" value="Neurotransmitter-gated ion-channel ligand-binding domain"/>
    <property type="match status" value="1"/>
</dbReference>
<evidence type="ECO:0000256" key="7">
    <source>
        <dbReference type="PROSITE-ProRule" id="PRU01172"/>
    </source>
</evidence>
<keyword evidence="5 6" id="KW-1015">Disulfide bond</keyword>
<dbReference type="PROSITE" id="PS01209">
    <property type="entry name" value="LDLRA_1"/>
    <property type="match status" value="1"/>
</dbReference>
<dbReference type="GO" id="GO:0005230">
    <property type="term" value="F:extracellular ligand-gated monoatomic ion channel activity"/>
    <property type="evidence" value="ECO:0007669"/>
    <property type="project" value="InterPro"/>
</dbReference>
<name>A0AAV2Q3T6_MEGNR</name>
<feature type="transmembrane region" description="Helical" evidence="8">
    <location>
        <begin position="735"/>
        <end position="757"/>
    </location>
</feature>
<dbReference type="Gene3D" id="1.20.58.390">
    <property type="entry name" value="Neurotransmitter-gated ion-channel transmembrane domain"/>
    <property type="match status" value="1"/>
</dbReference>
<feature type="transmembrane region" description="Helical" evidence="8">
    <location>
        <begin position="769"/>
        <end position="791"/>
    </location>
</feature>
<dbReference type="InterPro" id="IPR013320">
    <property type="entry name" value="ConA-like_dom_sf"/>
</dbReference>
<dbReference type="Pfam" id="PF02931">
    <property type="entry name" value="Neur_chan_LBD"/>
    <property type="match status" value="1"/>
</dbReference>
<dbReference type="Pfam" id="PF00057">
    <property type="entry name" value="Ldl_recept_a"/>
    <property type="match status" value="1"/>
</dbReference>
<dbReference type="PRINTS" id="PR00895">
    <property type="entry name" value="PENTAXIN"/>
</dbReference>
<evidence type="ECO:0000256" key="4">
    <source>
        <dbReference type="ARBA" id="ARBA00023136"/>
    </source>
</evidence>
<dbReference type="InterPro" id="IPR001304">
    <property type="entry name" value="C-type_lectin-like"/>
</dbReference>
<evidence type="ECO:0000313" key="12">
    <source>
        <dbReference type="Proteomes" id="UP001497623"/>
    </source>
</evidence>
<feature type="transmembrane region" description="Helical" evidence="8">
    <location>
        <begin position="707"/>
        <end position="728"/>
    </location>
</feature>
<proteinExistence type="predicted"/>
<evidence type="ECO:0000256" key="3">
    <source>
        <dbReference type="ARBA" id="ARBA00022989"/>
    </source>
</evidence>
<dbReference type="InterPro" id="IPR036734">
    <property type="entry name" value="Neur_chan_lig-bd_sf"/>
</dbReference>